<dbReference type="EMBL" id="MZNU01000439">
    <property type="protein sequence ID" value="OWO97424.1"/>
    <property type="molecule type" value="Genomic_DNA"/>
</dbReference>
<feature type="compositionally biased region" description="Basic and acidic residues" evidence="1">
    <location>
        <begin position="32"/>
        <end position="41"/>
    </location>
</feature>
<sequence length="175" mass="19217">MRWQEGRLRAAERLGAGRGALPRGDWRGTWNVEHRTSHIEEPASWVPPRASAAADPGDPGDPDPVRRASLGRGGASASPSAVSWAWSPARLLGRSRGTSGADGRAGEDPGGSKMSQRCRVQENRGRLRAPRDVGSHHQTRSIIVRIIIVRIIIAESSSQDHHRQNHHHHINNHHK</sequence>
<proteinExistence type="predicted"/>
<evidence type="ECO:0000313" key="2">
    <source>
        <dbReference type="EMBL" id="OWO97424.1"/>
    </source>
</evidence>
<evidence type="ECO:0000313" key="3">
    <source>
        <dbReference type="Proteomes" id="UP000242519"/>
    </source>
</evidence>
<feature type="compositionally biased region" description="Basic and acidic residues" evidence="1">
    <location>
        <begin position="1"/>
        <end position="12"/>
    </location>
</feature>
<comment type="caution">
    <text evidence="2">The sequence shown here is derived from an EMBL/GenBank/DDBJ whole genome shotgun (WGS) entry which is preliminary data.</text>
</comment>
<feature type="compositionally biased region" description="Low complexity" evidence="1">
    <location>
        <begin position="47"/>
        <end position="57"/>
    </location>
</feature>
<evidence type="ECO:0000256" key="1">
    <source>
        <dbReference type="SAM" id="MobiDB-lite"/>
    </source>
</evidence>
<reference evidence="2 3" key="1">
    <citation type="submission" date="2017-04" db="EMBL/GenBank/DDBJ databases">
        <title>Draft genome sequence of Marssonina coronaria NL1: causal agent of apple blotch.</title>
        <authorList>
            <person name="Cheng Q."/>
        </authorList>
    </citation>
    <scope>NUCLEOTIDE SEQUENCE [LARGE SCALE GENOMIC DNA]</scope>
    <source>
        <strain evidence="2 3">NL1</strain>
    </source>
</reference>
<organism evidence="2 3">
    <name type="scientific">Diplocarpon coronariae</name>
    <dbReference type="NCBI Taxonomy" id="2795749"/>
    <lineage>
        <taxon>Eukaryota</taxon>
        <taxon>Fungi</taxon>
        <taxon>Dikarya</taxon>
        <taxon>Ascomycota</taxon>
        <taxon>Pezizomycotina</taxon>
        <taxon>Leotiomycetes</taxon>
        <taxon>Helotiales</taxon>
        <taxon>Drepanopezizaceae</taxon>
        <taxon>Diplocarpon</taxon>
    </lineage>
</organism>
<feature type="compositionally biased region" description="Basic and acidic residues" evidence="1">
    <location>
        <begin position="119"/>
        <end position="134"/>
    </location>
</feature>
<protein>
    <submittedName>
        <fullName evidence="2">Chaperone HtpG</fullName>
    </submittedName>
</protein>
<dbReference type="Proteomes" id="UP000242519">
    <property type="component" value="Unassembled WGS sequence"/>
</dbReference>
<accession>A0A218YRH8</accession>
<dbReference type="AlphaFoldDB" id="A0A218YRH8"/>
<name>A0A218YRH8_9HELO</name>
<feature type="compositionally biased region" description="Low complexity" evidence="1">
    <location>
        <begin position="67"/>
        <end position="90"/>
    </location>
</feature>
<dbReference type="InParanoid" id="A0A218YRH8"/>
<feature type="region of interest" description="Disordered" evidence="1">
    <location>
        <begin position="1"/>
        <end position="134"/>
    </location>
</feature>
<keyword evidence="3" id="KW-1185">Reference proteome</keyword>
<gene>
    <name evidence="2" type="ORF">B2J93_158</name>
</gene>